<gene>
    <name evidence="4" type="ordered locus">Rmet_5290</name>
</gene>
<dbReference type="eggNOG" id="COG1028">
    <property type="taxonomic scope" value="Bacteria"/>
</dbReference>
<name>Q1LCH7_CUPMC</name>
<evidence type="ECO:0000256" key="2">
    <source>
        <dbReference type="ARBA" id="ARBA00023002"/>
    </source>
</evidence>
<dbReference type="SUPFAM" id="SSF51735">
    <property type="entry name" value="NAD(P)-binding Rossmann-fold domains"/>
    <property type="match status" value="1"/>
</dbReference>
<evidence type="ECO:0000313" key="5">
    <source>
        <dbReference type="Proteomes" id="UP000002429"/>
    </source>
</evidence>
<dbReference type="PANTHER" id="PTHR24321">
    <property type="entry name" value="DEHYDROGENASES, SHORT CHAIN"/>
    <property type="match status" value="1"/>
</dbReference>
<geneLocation type="plasmid" evidence="4 5">
    <name>megaplasmid</name>
</geneLocation>
<dbReference type="Pfam" id="PF13561">
    <property type="entry name" value="adh_short_C2"/>
    <property type="match status" value="1"/>
</dbReference>
<proteinExistence type="inferred from homology"/>
<dbReference type="Gene3D" id="3.40.50.720">
    <property type="entry name" value="NAD(P)-binding Rossmann-like Domain"/>
    <property type="match status" value="1"/>
</dbReference>
<dbReference type="CDD" id="cd05233">
    <property type="entry name" value="SDR_c"/>
    <property type="match status" value="1"/>
</dbReference>
<evidence type="ECO:0000256" key="3">
    <source>
        <dbReference type="SAM" id="MobiDB-lite"/>
    </source>
</evidence>
<dbReference type="GO" id="GO:0004316">
    <property type="term" value="F:3-oxoacyl-[acyl-carrier-protein] reductase (NADPH) activity"/>
    <property type="evidence" value="ECO:0007669"/>
    <property type="project" value="UniProtKB-EC"/>
</dbReference>
<comment type="similarity">
    <text evidence="1">Belongs to the short-chain dehydrogenases/reductases (SDR) family.</text>
</comment>
<dbReference type="InterPro" id="IPR020904">
    <property type="entry name" value="Sc_DH/Rdtase_CS"/>
</dbReference>
<feature type="region of interest" description="Disordered" evidence="3">
    <location>
        <begin position="1"/>
        <end position="20"/>
    </location>
</feature>
<evidence type="ECO:0000313" key="4">
    <source>
        <dbReference type="EMBL" id="ABF12149.1"/>
    </source>
</evidence>
<dbReference type="AlphaFoldDB" id="Q1LCH7"/>
<evidence type="ECO:0000256" key="1">
    <source>
        <dbReference type="ARBA" id="ARBA00006484"/>
    </source>
</evidence>
<dbReference type="HOGENOM" id="CLU_010194_1_0_4"/>
<keyword evidence="2 4" id="KW-0560">Oxidoreductase</keyword>
<protein>
    <submittedName>
        <fullName evidence="4">3-oxoacyl-(Acyl-carrier-protein) reductase (3-ketoacyl-acyl carrier protein reductase)</fullName>
        <ecNumber evidence="4">1.1.1.100</ecNumber>
    </submittedName>
</protein>
<dbReference type="PANTHER" id="PTHR24321:SF8">
    <property type="entry name" value="ESTRADIOL 17-BETA-DEHYDROGENASE 8-RELATED"/>
    <property type="match status" value="1"/>
</dbReference>
<keyword evidence="4" id="KW-0614">Plasmid</keyword>
<dbReference type="KEGG" id="rme:Rmet_5290"/>
<dbReference type="EC" id="1.1.1.100" evidence="4"/>
<dbReference type="InterPro" id="IPR002347">
    <property type="entry name" value="SDR_fam"/>
</dbReference>
<dbReference type="InterPro" id="IPR036291">
    <property type="entry name" value="NAD(P)-bd_dom_sf"/>
</dbReference>
<dbReference type="PRINTS" id="PR00081">
    <property type="entry name" value="GDHRDH"/>
</dbReference>
<dbReference type="PRINTS" id="PR00080">
    <property type="entry name" value="SDRFAMILY"/>
</dbReference>
<reference evidence="5" key="1">
    <citation type="journal article" date="2010" name="PLoS ONE">
        <title>The complete genome sequence of Cupriavidus metallidurans strain CH34, a master survivalist in harsh and anthropogenic environments.</title>
        <authorList>
            <person name="Janssen P.J."/>
            <person name="Van Houdt R."/>
            <person name="Moors H."/>
            <person name="Monsieurs P."/>
            <person name="Morin N."/>
            <person name="Michaux A."/>
            <person name="Benotmane M.A."/>
            <person name="Leys N."/>
            <person name="Vallaeys T."/>
            <person name="Lapidus A."/>
            <person name="Monchy S."/>
            <person name="Medigue C."/>
            <person name="Taghavi S."/>
            <person name="McCorkle S."/>
            <person name="Dunn J."/>
            <person name="van der Lelie D."/>
            <person name="Mergeay M."/>
        </authorList>
    </citation>
    <scope>NUCLEOTIDE SEQUENCE [LARGE SCALE GENOMIC DNA]</scope>
    <source>
        <strain evidence="5">ATCC 43123 / DSM 2839 / NBRC 102507 / CH34</strain>
    </source>
</reference>
<accession>Q1LCH7</accession>
<keyword evidence="5" id="KW-1185">Reference proteome</keyword>
<sequence>MPSRSDRPIFPKGSRTVSPDLSKETLMSHPVVLITGATAGIGRATALAFAAKGARLVCSGRNAAAGDALISELREMGAEADFLAADVSREDDVMRLVSHAVERFGCLDIAVNSAGTEGTPGSIVEQTVQSYATTFDANVLGTFLCMKHELKAMIGQQRGVVVNLSSTMGSRGNPRNPMYVASKHAIEGLTKSAALDVIQANVRVNAVAPGPIETAMLGRIAGGADRLASVAATIPAGRVGTPEEVADAILFLASDQSTYITGQILHVNGGKTAG</sequence>
<organism evidence="4 5">
    <name type="scientific">Cupriavidus metallidurans (strain ATCC 43123 / DSM 2839 / NBRC 102507 / CH34)</name>
    <name type="common">Ralstonia metallidurans</name>
    <dbReference type="NCBI Taxonomy" id="266264"/>
    <lineage>
        <taxon>Bacteria</taxon>
        <taxon>Pseudomonadati</taxon>
        <taxon>Pseudomonadota</taxon>
        <taxon>Betaproteobacteria</taxon>
        <taxon>Burkholderiales</taxon>
        <taxon>Burkholderiaceae</taxon>
        <taxon>Cupriavidus</taxon>
    </lineage>
</organism>
<dbReference type="NCBIfam" id="NF005559">
    <property type="entry name" value="PRK07231.1"/>
    <property type="match status" value="1"/>
</dbReference>
<dbReference type="EMBL" id="CP000353">
    <property type="protein sequence ID" value="ABF12149.1"/>
    <property type="molecule type" value="Genomic_DNA"/>
</dbReference>
<dbReference type="PROSITE" id="PS00061">
    <property type="entry name" value="ADH_SHORT"/>
    <property type="match status" value="1"/>
</dbReference>
<dbReference type="FunFam" id="3.40.50.720:FF:000084">
    <property type="entry name" value="Short-chain dehydrogenase reductase"/>
    <property type="match status" value="1"/>
</dbReference>
<dbReference type="Proteomes" id="UP000002429">
    <property type="component" value="Plasmid megaplasmid"/>
</dbReference>